<dbReference type="CDD" id="cd03044">
    <property type="entry name" value="GST_N_EF1Bgamma"/>
    <property type="match status" value="1"/>
</dbReference>
<evidence type="ECO:0000256" key="1">
    <source>
        <dbReference type="RuleBase" id="RU003494"/>
    </source>
</evidence>
<comment type="similarity">
    <text evidence="1">Belongs to the GST superfamily.</text>
</comment>
<reference evidence="4" key="1">
    <citation type="submission" date="2022-07" db="EMBL/GenBank/DDBJ databases">
        <title>Phylogenomic reconstructions and comparative analyses of Kickxellomycotina fungi.</title>
        <authorList>
            <person name="Reynolds N.K."/>
            <person name="Stajich J.E."/>
            <person name="Barry K."/>
            <person name="Grigoriev I.V."/>
            <person name="Crous P."/>
            <person name="Smith M.E."/>
        </authorList>
    </citation>
    <scope>NUCLEOTIDE SEQUENCE</scope>
    <source>
        <strain evidence="4">NRRL 3115</strain>
    </source>
</reference>
<feature type="non-terminal residue" evidence="4">
    <location>
        <position position="220"/>
    </location>
</feature>
<evidence type="ECO:0000313" key="5">
    <source>
        <dbReference type="Proteomes" id="UP001151518"/>
    </source>
</evidence>
<dbReference type="SUPFAM" id="SSF47616">
    <property type="entry name" value="GST C-terminal domain-like"/>
    <property type="match status" value="1"/>
</dbReference>
<dbReference type="EMBL" id="JANBTW010000166">
    <property type="protein sequence ID" value="KAJ2669027.1"/>
    <property type="molecule type" value="Genomic_DNA"/>
</dbReference>
<dbReference type="InterPro" id="IPR004045">
    <property type="entry name" value="Glutathione_S-Trfase_N"/>
</dbReference>
<dbReference type="InterPro" id="IPR004046">
    <property type="entry name" value="GST_C"/>
</dbReference>
<protein>
    <submittedName>
        <fullName evidence="4">Elongation factor 1-gamma</fullName>
    </submittedName>
</protein>
<dbReference type="CDD" id="cd03181">
    <property type="entry name" value="GST_C_EF1Bgamma_like"/>
    <property type="match status" value="1"/>
</dbReference>
<evidence type="ECO:0000259" key="2">
    <source>
        <dbReference type="PROSITE" id="PS50404"/>
    </source>
</evidence>
<organism evidence="4 5">
    <name type="scientific">Coemansia spiralis</name>
    <dbReference type="NCBI Taxonomy" id="417178"/>
    <lineage>
        <taxon>Eukaryota</taxon>
        <taxon>Fungi</taxon>
        <taxon>Fungi incertae sedis</taxon>
        <taxon>Zoopagomycota</taxon>
        <taxon>Kickxellomycotina</taxon>
        <taxon>Kickxellomycetes</taxon>
        <taxon>Kickxellales</taxon>
        <taxon>Kickxellaceae</taxon>
        <taxon>Coemansia</taxon>
    </lineage>
</organism>
<dbReference type="AlphaFoldDB" id="A0A9W8KVB5"/>
<dbReference type="InterPro" id="IPR010987">
    <property type="entry name" value="Glutathione-S-Trfase_C-like"/>
</dbReference>
<dbReference type="GO" id="GO:0005634">
    <property type="term" value="C:nucleus"/>
    <property type="evidence" value="ECO:0007669"/>
    <property type="project" value="TreeGrafter"/>
</dbReference>
<dbReference type="GO" id="GO:0003746">
    <property type="term" value="F:translation elongation factor activity"/>
    <property type="evidence" value="ECO:0007669"/>
    <property type="project" value="UniProtKB-KW"/>
</dbReference>
<dbReference type="InterPro" id="IPR050802">
    <property type="entry name" value="EF-GSTs"/>
</dbReference>
<keyword evidence="4" id="KW-0251">Elongation factor</keyword>
<dbReference type="SFLD" id="SFLDG00358">
    <property type="entry name" value="Main_(cytGST)"/>
    <property type="match status" value="1"/>
</dbReference>
<dbReference type="PROSITE" id="PS50405">
    <property type="entry name" value="GST_CTER"/>
    <property type="match status" value="1"/>
</dbReference>
<dbReference type="InterPro" id="IPR036249">
    <property type="entry name" value="Thioredoxin-like_sf"/>
</dbReference>
<dbReference type="InterPro" id="IPR036282">
    <property type="entry name" value="Glutathione-S-Trfase_C_sf"/>
</dbReference>
<dbReference type="GO" id="GO:0005737">
    <property type="term" value="C:cytoplasm"/>
    <property type="evidence" value="ECO:0007669"/>
    <property type="project" value="TreeGrafter"/>
</dbReference>
<dbReference type="FunFam" id="1.20.1050.10:FF:000006">
    <property type="entry name" value="Elongation factor 1 gamma"/>
    <property type="match status" value="1"/>
</dbReference>
<dbReference type="Pfam" id="PF02798">
    <property type="entry name" value="GST_N"/>
    <property type="match status" value="1"/>
</dbReference>
<feature type="domain" description="GST N-terminal" evidence="2">
    <location>
        <begin position="3"/>
        <end position="85"/>
    </location>
</feature>
<accession>A0A9W8KVB5</accession>
<dbReference type="Proteomes" id="UP001151518">
    <property type="component" value="Unassembled WGS sequence"/>
</dbReference>
<dbReference type="Gene3D" id="1.20.1050.10">
    <property type="match status" value="1"/>
</dbReference>
<evidence type="ECO:0000259" key="3">
    <source>
        <dbReference type="PROSITE" id="PS50405"/>
    </source>
</evidence>
<name>A0A9W8KVB5_9FUNG</name>
<dbReference type="InterPro" id="IPR040079">
    <property type="entry name" value="Glutathione_S-Trfase"/>
</dbReference>
<dbReference type="FunFam" id="3.40.30.10:FF:000142">
    <property type="entry name" value="Elongation factor 1 gamma"/>
    <property type="match status" value="1"/>
</dbReference>
<dbReference type="SUPFAM" id="SSF52833">
    <property type="entry name" value="Thioredoxin-like"/>
    <property type="match status" value="1"/>
</dbReference>
<dbReference type="PROSITE" id="PS50404">
    <property type="entry name" value="GST_NTER"/>
    <property type="match status" value="1"/>
</dbReference>
<keyword evidence="4" id="KW-0648">Protein biosynthesis</keyword>
<sequence length="220" mass="24162">MAPIGTLRGPLPTFRNYKTRVVAKYLGLDINTTSNFEMNVDNKTPEYLAKFPLGKVPTFEGTDGFLLSDSNAIAYYVASKAGSDSPLLGKTAEETAEILQYILFAEADFTPAALGVLAPTLGFKPLIKPAFQAAEQELARFLDALNNILVDKTFLVGERLTVADIVVACDLIMLLKLYLTAEDRKTYRNVARYFKTITGQPAFKAVTGPIELCVERRKPA</sequence>
<dbReference type="Gene3D" id="3.40.30.10">
    <property type="entry name" value="Glutaredoxin"/>
    <property type="match status" value="1"/>
</dbReference>
<dbReference type="OrthoDB" id="249703at2759"/>
<feature type="domain" description="GST C-terminal" evidence="3">
    <location>
        <begin position="91"/>
        <end position="220"/>
    </location>
</feature>
<dbReference type="PANTHER" id="PTHR43986:SF1">
    <property type="entry name" value="ELONGATION FACTOR 1-GAMMA"/>
    <property type="match status" value="1"/>
</dbReference>
<dbReference type="Pfam" id="PF00043">
    <property type="entry name" value="GST_C"/>
    <property type="match status" value="1"/>
</dbReference>
<proteinExistence type="inferred from homology"/>
<comment type="caution">
    <text evidence="4">The sequence shown here is derived from an EMBL/GenBank/DDBJ whole genome shotgun (WGS) entry which is preliminary data.</text>
</comment>
<dbReference type="SFLD" id="SFLDS00019">
    <property type="entry name" value="Glutathione_Transferase_(cytos"/>
    <property type="match status" value="1"/>
</dbReference>
<gene>
    <name evidence="4" type="primary">EEF1G_2</name>
    <name evidence="4" type="ORF">GGI25_006279</name>
</gene>
<evidence type="ECO:0000313" key="4">
    <source>
        <dbReference type="EMBL" id="KAJ2669027.1"/>
    </source>
</evidence>
<dbReference type="PANTHER" id="PTHR43986">
    <property type="entry name" value="ELONGATION FACTOR 1-GAMMA"/>
    <property type="match status" value="1"/>
</dbReference>